<evidence type="ECO:0000313" key="7">
    <source>
        <dbReference type="Proteomes" id="UP000069771"/>
    </source>
</evidence>
<feature type="domain" description="HipA-like C-terminal" evidence="5">
    <location>
        <begin position="30"/>
        <end position="189"/>
    </location>
</feature>
<dbReference type="InterPro" id="IPR012893">
    <property type="entry name" value="HipA-like_C"/>
</dbReference>
<dbReference type="KEGG" id="fro:AALO17_27080"/>
<organism evidence="6 7">
    <name type="scientific">Faecalibaculum rodentium</name>
    <dbReference type="NCBI Taxonomy" id="1702221"/>
    <lineage>
        <taxon>Bacteria</taxon>
        <taxon>Bacillati</taxon>
        <taxon>Bacillota</taxon>
        <taxon>Erysipelotrichia</taxon>
        <taxon>Erysipelotrichales</taxon>
        <taxon>Erysipelotrichaceae</taxon>
        <taxon>Faecalibaculum</taxon>
    </lineage>
</organism>
<evidence type="ECO:0000313" key="6">
    <source>
        <dbReference type="EMBL" id="AMK55842.1"/>
    </source>
</evidence>
<name>A0A140DYW5_9FIRM</name>
<keyword evidence="4" id="KW-0812">Transmembrane</keyword>
<dbReference type="Proteomes" id="UP000069771">
    <property type="component" value="Chromosome"/>
</dbReference>
<evidence type="ECO:0000256" key="2">
    <source>
        <dbReference type="ARBA" id="ARBA00022679"/>
    </source>
</evidence>
<gene>
    <name evidence="6" type="ORF">AALO17_27080</name>
</gene>
<protein>
    <recommendedName>
        <fullName evidence="5">HipA-like C-terminal domain-containing protein</fullName>
    </recommendedName>
</protein>
<keyword evidence="7" id="KW-1185">Reference proteome</keyword>
<dbReference type="Pfam" id="PF07804">
    <property type="entry name" value="HipA_C"/>
    <property type="match status" value="1"/>
</dbReference>
<accession>A0A140DYW5</accession>
<keyword evidence="3" id="KW-0418">Kinase</keyword>
<evidence type="ECO:0000256" key="1">
    <source>
        <dbReference type="ARBA" id="ARBA00010164"/>
    </source>
</evidence>
<dbReference type="GO" id="GO:0005829">
    <property type="term" value="C:cytosol"/>
    <property type="evidence" value="ECO:0007669"/>
    <property type="project" value="TreeGrafter"/>
</dbReference>
<reference evidence="6 7" key="1">
    <citation type="journal article" date="2016" name="Gut Pathog.">
        <title>Whole genome sequencing of "Faecalibaculum rodentium" ALO17, isolated from C57BL/6J laboratory mouse feces.</title>
        <authorList>
            <person name="Lim S."/>
            <person name="Chang D.H."/>
            <person name="Ahn S."/>
            <person name="Kim B.C."/>
        </authorList>
    </citation>
    <scope>NUCLEOTIDE SEQUENCE [LARGE SCALE GENOMIC DNA]</scope>
    <source>
        <strain evidence="6 7">Alo17</strain>
    </source>
</reference>
<dbReference type="InterPro" id="IPR052028">
    <property type="entry name" value="HipA_Ser/Thr_kinase"/>
</dbReference>
<evidence type="ECO:0000256" key="4">
    <source>
        <dbReference type="SAM" id="Phobius"/>
    </source>
</evidence>
<dbReference type="AlphaFoldDB" id="A0A140DYW5"/>
<keyword evidence="2" id="KW-0808">Transferase</keyword>
<keyword evidence="4" id="KW-1133">Transmembrane helix</keyword>
<dbReference type="EMBL" id="CP011391">
    <property type="protein sequence ID" value="AMK55842.1"/>
    <property type="molecule type" value="Genomic_DNA"/>
</dbReference>
<proteinExistence type="inferred from homology"/>
<dbReference type="GO" id="GO:0004674">
    <property type="term" value="F:protein serine/threonine kinase activity"/>
    <property type="evidence" value="ECO:0007669"/>
    <property type="project" value="TreeGrafter"/>
</dbReference>
<dbReference type="STRING" id="1702221.AALO17_27080"/>
<evidence type="ECO:0000256" key="3">
    <source>
        <dbReference type="ARBA" id="ARBA00022777"/>
    </source>
</evidence>
<sequence>MVKRMKDAFRRKWLPVFGLFPGLFIIGYFPVTETKLFPSDKCSGYFGSRRFDRKGTEKIHMVSVSGLLETSHRIPSLDYDLLLKLTWLLTRSREEVWQMFSLMCCNVFAHNRDDHSNNFSFLYLQGHWELAPAYDLTWSNSMGGEPATMIHGNGKDPGMDELLSVAGQAGLDLQEAADRAESIRQRTEKELGIYLKWS</sequence>
<evidence type="ECO:0000259" key="5">
    <source>
        <dbReference type="Pfam" id="PF07804"/>
    </source>
</evidence>
<dbReference type="PANTHER" id="PTHR37419:SF8">
    <property type="entry name" value="TOXIN YJJJ"/>
    <property type="match status" value="1"/>
</dbReference>
<feature type="transmembrane region" description="Helical" evidence="4">
    <location>
        <begin position="12"/>
        <end position="31"/>
    </location>
</feature>
<dbReference type="PANTHER" id="PTHR37419">
    <property type="entry name" value="SERINE/THREONINE-PROTEIN KINASE TOXIN HIPA"/>
    <property type="match status" value="1"/>
</dbReference>
<keyword evidence="4" id="KW-0472">Membrane</keyword>
<comment type="similarity">
    <text evidence="1">Belongs to the HipA Ser/Thr kinase family.</text>
</comment>